<organism evidence="3 4">
    <name type="scientific">Actinoalloteichus hymeniacidonis</name>
    <dbReference type="NCBI Taxonomy" id="340345"/>
    <lineage>
        <taxon>Bacteria</taxon>
        <taxon>Bacillati</taxon>
        <taxon>Actinomycetota</taxon>
        <taxon>Actinomycetes</taxon>
        <taxon>Pseudonocardiales</taxon>
        <taxon>Pseudonocardiaceae</taxon>
        <taxon>Actinoalloteichus</taxon>
    </lineage>
</organism>
<evidence type="ECO:0000256" key="2">
    <source>
        <dbReference type="SAM" id="Phobius"/>
    </source>
</evidence>
<evidence type="ECO:0000313" key="4">
    <source>
        <dbReference type="Proteomes" id="UP000095210"/>
    </source>
</evidence>
<feature type="compositionally biased region" description="Low complexity" evidence="1">
    <location>
        <begin position="106"/>
        <end position="117"/>
    </location>
</feature>
<keyword evidence="4" id="KW-1185">Reference proteome</keyword>
<evidence type="ECO:0000256" key="1">
    <source>
        <dbReference type="SAM" id="MobiDB-lite"/>
    </source>
</evidence>
<dbReference type="KEGG" id="ahm:TL08_00445"/>
<accession>A0AAC9HKA5</accession>
<evidence type="ECO:0008006" key="5">
    <source>
        <dbReference type="Google" id="ProtNLM"/>
    </source>
</evidence>
<dbReference type="SUPFAM" id="SSF81995">
    <property type="entry name" value="beta-sandwich domain of Sec23/24"/>
    <property type="match status" value="1"/>
</dbReference>
<proteinExistence type="predicted"/>
<evidence type="ECO:0000313" key="3">
    <source>
        <dbReference type="EMBL" id="AOS60937.1"/>
    </source>
</evidence>
<feature type="compositionally biased region" description="Pro residues" evidence="1">
    <location>
        <begin position="1"/>
        <end position="66"/>
    </location>
</feature>
<keyword evidence="2" id="KW-1133">Transmembrane helix</keyword>
<keyword evidence="2" id="KW-0472">Membrane</keyword>
<gene>
    <name evidence="3" type="ORF">TL08_00445</name>
</gene>
<sequence>MYPPGGPPPGPGPYGPPPGQAPLPQQPPMPQQQPGPNWQPGPHQQYPPGPHHQQFPPGPPPFPPNQAPRKPGPGRWIALAAIVVVVVAGTIVGVNYFGGDGAADAAGGNEDSSGANADAPVNEPPLTLSEDFLLTDRDEELPASSYGGTLVYDACALVPIDRLTELGLVHDLGGRREALDADVPAEAVLEHSFNSVSFCSRTLTSPPLESLHVNVYQEPYVERYEIDRRLRVEGEALDVGSGMAGRTWEETTPTGQVNYYFLVERPEAIVQGRFEIDADAAAEGIPELRAQLAQLVAEGLAEDPVRKRHGHIGYEGAPAPCTLLSPEVFAATYGTPYSAPPIEFHYGHEDAVDDAGELSQVYVESHCTRESDHNAATPETEINQMYLKLHNHQTEGSARRGMAIYCDPDDPARERSPSLTLDKPLGDEACVTNYGRTDHYDLVIRVGTSIMIVNTPESESHTEAAPVAEILTPIGELIVAGM</sequence>
<feature type="region of interest" description="Disordered" evidence="1">
    <location>
        <begin position="106"/>
        <end position="126"/>
    </location>
</feature>
<keyword evidence="2" id="KW-0812">Transmembrane</keyword>
<feature type="transmembrane region" description="Helical" evidence="2">
    <location>
        <begin position="76"/>
        <end position="97"/>
    </location>
</feature>
<dbReference type="Proteomes" id="UP000095210">
    <property type="component" value="Chromosome"/>
</dbReference>
<dbReference type="AlphaFoldDB" id="A0AAC9HKA5"/>
<feature type="region of interest" description="Disordered" evidence="1">
    <location>
        <begin position="1"/>
        <end position="71"/>
    </location>
</feature>
<dbReference type="EMBL" id="CP014859">
    <property type="protein sequence ID" value="AOS60937.1"/>
    <property type="molecule type" value="Genomic_DNA"/>
</dbReference>
<reference evidence="4" key="1">
    <citation type="submission" date="2016-03" db="EMBL/GenBank/DDBJ databases">
        <title>Complete genome sequence of the type strain Actinoalloteichus hymeniacidonis DSM 45092.</title>
        <authorList>
            <person name="Schaffert L."/>
            <person name="Albersmeier A."/>
            <person name="Winkler A."/>
            <person name="Kalinowski J."/>
            <person name="Zotchev S."/>
            <person name="Ruckert C."/>
        </authorList>
    </citation>
    <scope>NUCLEOTIDE SEQUENCE [LARGE SCALE GENOMIC DNA]</scope>
    <source>
        <strain evidence="4">HPA177(T) (DSM 45092(T))</strain>
    </source>
</reference>
<protein>
    <recommendedName>
        <fullName evidence="5">DUF3558 family protein</fullName>
    </recommendedName>
</protein>
<name>A0AAC9HKA5_9PSEU</name>